<dbReference type="Proteomes" id="UP000589292">
    <property type="component" value="Unassembled WGS sequence"/>
</dbReference>
<organism evidence="2 3">
    <name type="scientific">Sphingomonas ursincola</name>
    <dbReference type="NCBI Taxonomy" id="56361"/>
    <lineage>
        <taxon>Bacteria</taxon>
        <taxon>Pseudomonadati</taxon>
        <taxon>Pseudomonadota</taxon>
        <taxon>Alphaproteobacteria</taxon>
        <taxon>Sphingomonadales</taxon>
        <taxon>Sphingomonadaceae</taxon>
        <taxon>Sphingomonas</taxon>
    </lineage>
</organism>
<dbReference type="EMBL" id="VDES01000002">
    <property type="protein sequence ID" value="MBA1374948.1"/>
    <property type="molecule type" value="Genomic_DNA"/>
</dbReference>
<evidence type="ECO:0000259" key="1">
    <source>
        <dbReference type="Pfam" id="PF12770"/>
    </source>
</evidence>
<feature type="domain" description="CHAT" evidence="1">
    <location>
        <begin position="536"/>
        <end position="808"/>
    </location>
</feature>
<dbReference type="InterPro" id="IPR024983">
    <property type="entry name" value="CHAT_dom"/>
</dbReference>
<evidence type="ECO:0000313" key="2">
    <source>
        <dbReference type="EMBL" id="MBA1374948.1"/>
    </source>
</evidence>
<reference evidence="2 3" key="1">
    <citation type="journal article" date="1994" name="Int. J. Syst. Bacteriol.">
        <title>Phylogenetic positions of novel aerobic, bacteriochlorophyll a-containing bacteria and description of Roseococcus thiosulfatophilus gen. nov., sp. nov., Erythromicrobium ramosum gen. nov., sp. nov., and Erythrobacter litoralis sp. nov.</title>
        <authorList>
            <person name="Yurkov V."/>
            <person name="Stackebrandt E."/>
            <person name="Holmes A."/>
            <person name="Fuerst J.A."/>
            <person name="Hugenholtz P."/>
            <person name="Golecki J."/>
            <person name="Gad'on N."/>
            <person name="Gorlenko V.M."/>
            <person name="Kompantseva E.I."/>
            <person name="Drews G."/>
        </authorList>
    </citation>
    <scope>NUCLEOTIDE SEQUENCE [LARGE SCALE GENOMIC DNA]</scope>
    <source>
        <strain evidence="2 3">KR-99</strain>
    </source>
</reference>
<dbReference type="PANTHER" id="PTHR10098:SF112">
    <property type="entry name" value="SLR0380 PROTEIN"/>
    <property type="match status" value="1"/>
</dbReference>
<gene>
    <name evidence="2" type="ORF">FG486_11415</name>
</gene>
<name>A0A7V8U9C6_9SPHN</name>
<dbReference type="PANTHER" id="PTHR10098">
    <property type="entry name" value="RAPSYN-RELATED"/>
    <property type="match status" value="1"/>
</dbReference>
<dbReference type="AlphaFoldDB" id="A0A7V8U9C6"/>
<dbReference type="Pfam" id="PF12770">
    <property type="entry name" value="CHAT"/>
    <property type="match status" value="1"/>
</dbReference>
<keyword evidence="3" id="KW-1185">Reference proteome</keyword>
<accession>A0A7V8U9C6</accession>
<comment type="caution">
    <text evidence="2">The sequence shown here is derived from an EMBL/GenBank/DDBJ whole genome shotgun (WGS) entry which is preliminary data.</text>
</comment>
<protein>
    <submittedName>
        <fullName evidence="2">CHAT domain-containing protein</fullName>
    </submittedName>
</protein>
<sequence>MMAGMFHSRRGLVTGGLTVVGKLAAAGLVMSASPVLAASPAQLCQSFDRGRAAAPIDGAALRRSTEMIEQRLARRSGSNESADGAMELLNLEDAASGAAELRELAAYCAAAGELMRTGSGGTQSAAQSFLLTAFRMAEAAGEQQVASRAAYRLGLVSLNAATIPATRGARRSRSGTRGAVQTVAQADAISDGVCGALSAVQLGTTPPQYVASVALRCASVRSLTTQDYQTAALAQLRLARIALGLLAKSDDRQDYLRSTIASALEQGFAAAASIPGAAMRSEITGRLAEVALESGAVDAATLGTRIAAMRSAAGNDVASAAYAAAMEARLALAQGDAGTARERINQAIFLEAQRPIPVRLPEWYVLLAEIDPERRAAHALAGYRALEAIRPLLPAVDPLTEESTFALRMHKVFEKAVDVTLSSIPPGDSREGEVILAAQAMIETFREAEIQSLFGSECVPPRIAFTPSDLAAGEVLLYPVLLADRLEIILAERPASGGPAIYRRLPPNQAADRQRVAALVEKVNLGLSEGFDDAWRKPARELDALLIEPVAALLSPQTTLVIIPDGPLRALPFAALPDAAGRFLVERTRLGGSPALGYSQPGSGRRDDQLRVVAASLQQSVEIFGGTFPALEGTTEEARIAAAVGKRSGSRFIEDFRRADLAEALRGGAIDVLHLATHASFNGGSNRSFIVANGEAIPLSELRRMIAGNSARGGALDLIVLSACETAVGDDEANMGLAGAAIQAGAASAIASLWQVNDAGTAELMRQFYARYDAGQSKAEALRQAQLALLADGAFSDPNIWAAFTLLGAWR</sequence>
<proteinExistence type="predicted"/>
<evidence type="ECO:0000313" key="3">
    <source>
        <dbReference type="Proteomes" id="UP000589292"/>
    </source>
</evidence>